<evidence type="ECO:0000313" key="2">
    <source>
        <dbReference type="EMBL" id="KAH6610604.1"/>
    </source>
</evidence>
<dbReference type="PANTHER" id="PTHR42791">
    <property type="entry name" value="GNAT FAMILY ACETYLTRANSFERASE"/>
    <property type="match status" value="1"/>
</dbReference>
<gene>
    <name evidence="2" type="ORF">Trco_000624</name>
</gene>
<dbReference type="SUPFAM" id="SSF55729">
    <property type="entry name" value="Acyl-CoA N-acyltransferases (Nat)"/>
    <property type="match status" value="1"/>
</dbReference>
<dbReference type="EMBL" id="JAIWOZ010000001">
    <property type="protein sequence ID" value="KAH6610604.1"/>
    <property type="molecule type" value="Genomic_DNA"/>
</dbReference>
<proteinExistence type="predicted"/>
<dbReference type="InterPro" id="IPR016181">
    <property type="entry name" value="Acyl_CoA_acyltransferase"/>
</dbReference>
<dbReference type="AlphaFoldDB" id="A0A9P8QSR4"/>
<dbReference type="PROSITE" id="PS51186">
    <property type="entry name" value="GNAT"/>
    <property type="match status" value="1"/>
</dbReference>
<dbReference type="Gene3D" id="3.40.630.30">
    <property type="match status" value="1"/>
</dbReference>
<dbReference type="PANTHER" id="PTHR42791:SF2">
    <property type="entry name" value="N-ACETYLTRANSFERASE DOMAIN-CONTAINING PROTEIN"/>
    <property type="match status" value="1"/>
</dbReference>
<dbReference type="Pfam" id="PF13508">
    <property type="entry name" value="Acetyltransf_7"/>
    <property type="match status" value="1"/>
</dbReference>
<accession>A0A9P8QSR4</accession>
<evidence type="ECO:0000259" key="1">
    <source>
        <dbReference type="PROSITE" id="PS51186"/>
    </source>
</evidence>
<dbReference type="OrthoDB" id="61113at2759"/>
<comment type="caution">
    <text evidence="2">The sequence shown here is derived from an EMBL/GenBank/DDBJ whole genome shotgun (WGS) entry which is preliminary data.</text>
</comment>
<dbReference type="Proteomes" id="UP000827724">
    <property type="component" value="Unassembled WGS sequence"/>
</dbReference>
<organism evidence="2 3">
    <name type="scientific">Trichoderma cornu-damae</name>
    <dbReference type="NCBI Taxonomy" id="654480"/>
    <lineage>
        <taxon>Eukaryota</taxon>
        <taxon>Fungi</taxon>
        <taxon>Dikarya</taxon>
        <taxon>Ascomycota</taxon>
        <taxon>Pezizomycotina</taxon>
        <taxon>Sordariomycetes</taxon>
        <taxon>Hypocreomycetidae</taxon>
        <taxon>Hypocreales</taxon>
        <taxon>Hypocreaceae</taxon>
        <taxon>Trichoderma</taxon>
    </lineage>
</organism>
<dbReference type="InterPro" id="IPR052523">
    <property type="entry name" value="Trichothecene_AcTrans"/>
</dbReference>
<evidence type="ECO:0000313" key="3">
    <source>
        <dbReference type="Proteomes" id="UP000827724"/>
    </source>
</evidence>
<reference evidence="2" key="1">
    <citation type="submission" date="2021-08" db="EMBL/GenBank/DDBJ databases">
        <title>Chromosome-Level Trichoderma cornu-damae using Hi-C Data.</title>
        <authorList>
            <person name="Kim C.S."/>
        </authorList>
    </citation>
    <scope>NUCLEOTIDE SEQUENCE</scope>
    <source>
        <strain evidence="2">KA19-0412C</strain>
    </source>
</reference>
<keyword evidence="3" id="KW-1185">Reference proteome</keyword>
<sequence>MALAVCTPSEAEAPAVSTVHLRAMDGNLLTHAQFPSPEGLRFFHAWLERDTLGHIRDGDKGVLIAKDDGTGEVVSFVKWVVHRPGEEEEKEKEERQVKEEWPEVARKEYLDPYAALTERVRVRAVGEAAAYYHPTYLCTDPCWAGRGAASLLLRKVQDLAAADGLPIVLEATMNAVTYYRKMGFEIRDELSMVLPPRGSSEPTEFYEERCMVWMPPKQGSSGSTMREETGLAE</sequence>
<feature type="domain" description="N-acetyltransferase" evidence="1">
    <location>
        <begin position="80"/>
        <end position="213"/>
    </location>
</feature>
<protein>
    <recommendedName>
        <fullName evidence="1">N-acetyltransferase domain-containing protein</fullName>
    </recommendedName>
</protein>
<dbReference type="GO" id="GO:0016747">
    <property type="term" value="F:acyltransferase activity, transferring groups other than amino-acyl groups"/>
    <property type="evidence" value="ECO:0007669"/>
    <property type="project" value="InterPro"/>
</dbReference>
<name>A0A9P8QSR4_9HYPO</name>
<dbReference type="InterPro" id="IPR000182">
    <property type="entry name" value="GNAT_dom"/>
</dbReference>